<dbReference type="EMBL" id="VJMJ01000340">
    <property type="protein sequence ID" value="KAF0722271.1"/>
    <property type="molecule type" value="Genomic_DNA"/>
</dbReference>
<protein>
    <submittedName>
        <fullName evidence="2">Uncharacterized protein</fullName>
    </submittedName>
</protein>
<dbReference type="VEuPathDB" id="FungiDB:AeMF1_017862"/>
<gene>
    <name evidence="2" type="ORF">Ae201684_018563</name>
</gene>
<sequence>MASTHSEGQPRVSPHRYNTRSSPQPTSAIVRLSAELFVKETVYARDHSGKRLPPHIFEAESWDAMKTQIFSHCLPHMMNKATYVGEPCVWSVSNESPSALEFETFVSIKLGRNIFKPTNTSQGHRYLQDHRNDTFTVAVFKWGNNINNASDLQQFQDQCIQPPTRDRAGAASESMHQSIVAQLKEKWGHVYNGFDATWRIGAAGILKQPLHTHSSAISLPPPANLLHLFERVPYGAEVRIEQAQQNFHLSTDIVNACLKDYDVLM</sequence>
<evidence type="ECO:0000256" key="1">
    <source>
        <dbReference type="SAM" id="MobiDB-lite"/>
    </source>
</evidence>
<proteinExistence type="predicted"/>
<accession>A0A6G0W5J0</accession>
<dbReference type="Proteomes" id="UP000481153">
    <property type="component" value="Unassembled WGS sequence"/>
</dbReference>
<reference evidence="2 3" key="1">
    <citation type="submission" date="2019-07" db="EMBL/GenBank/DDBJ databases">
        <title>Genomics analysis of Aphanomyces spp. identifies a new class of oomycete effector associated with host adaptation.</title>
        <authorList>
            <person name="Gaulin E."/>
        </authorList>
    </citation>
    <scope>NUCLEOTIDE SEQUENCE [LARGE SCALE GENOMIC DNA]</scope>
    <source>
        <strain evidence="2 3">ATCC 201684</strain>
    </source>
</reference>
<name>A0A6G0W5J0_9STRA</name>
<dbReference type="AlphaFoldDB" id="A0A6G0W5J0"/>
<organism evidence="2 3">
    <name type="scientific">Aphanomyces euteiches</name>
    <dbReference type="NCBI Taxonomy" id="100861"/>
    <lineage>
        <taxon>Eukaryota</taxon>
        <taxon>Sar</taxon>
        <taxon>Stramenopiles</taxon>
        <taxon>Oomycota</taxon>
        <taxon>Saprolegniomycetes</taxon>
        <taxon>Saprolegniales</taxon>
        <taxon>Verrucalvaceae</taxon>
        <taxon>Aphanomyces</taxon>
    </lineage>
</organism>
<keyword evidence="3" id="KW-1185">Reference proteome</keyword>
<feature type="region of interest" description="Disordered" evidence="1">
    <location>
        <begin position="1"/>
        <end position="25"/>
    </location>
</feature>
<evidence type="ECO:0000313" key="2">
    <source>
        <dbReference type="EMBL" id="KAF0722271.1"/>
    </source>
</evidence>
<comment type="caution">
    <text evidence="2">The sequence shown here is derived from an EMBL/GenBank/DDBJ whole genome shotgun (WGS) entry which is preliminary data.</text>
</comment>
<evidence type="ECO:0000313" key="3">
    <source>
        <dbReference type="Proteomes" id="UP000481153"/>
    </source>
</evidence>